<comment type="cofactor">
    <cofactor evidence="1">
        <name>Zn(2+)</name>
        <dbReference type="ChEBI" id="CHEBI:29105"/>
    </cofactor>
</comment>
<dbReference type="Pfam" id="PF02810">
    <property type="entry name" value="SEC-C"/>
    <property type="match status" value="1"/>
</dbReference>
<dbReference type="GO" id="GO:0043952">
    <property type="term" value="P:protein transport by the Sec complex"/>
    <property type="evidence" value="ECO:0007669"/>
    <property type="project" value="TreeGrafter"/>
</dbReference>
<dbReference type="FunFam" id="3.40.50.300:FF:000113">
    <property type="entry name" value="Preprotein translocase subunit SecA"/>
    <property type="match status" value="1"/>
</dbReference>
<dbReference type="GO" id="GO:0046872">
    <property type="term" value="F:metal ion binding"/>
    <property type="evidence" value="ECO:0007669"/>
    <property type="project" value="UniProtKB-KW"/>
</dbReference>
<dbReference type="Gene3D" id="3.40.50.300">
    <property type="entry name" value="P-loop containing nucleotide triphosphate hydrolases"/>
    <property type="match status" value="2"/>
</dbReference>
<dbReference type="GO" id="GO:0005886">
    <property type="term" value="C:plasma membrane"/>
    <property type="evidence" value="ECO:0007669"/>
    <property type="project" value="UniProtKB-SubCell"/>
</dbReference>
<feature type="compositionally biased region" description="Basic and acidic residues" evidence="15">
    <location>
        <begin position="866"/>
        <end position="875"/>
    </location>
</feature>
<feature type="domain" description="Helicase ATP-binding" evidence="16">
    <location>
        <begin position="88"/>
        <end position="246"/>
    </location>
</feature>
<protein>
    <submittedName>
        <fullName evidence="19">Protein translocase subunit SecA</fullName>
    </submittedName>
</protein>
<evidence type="ECO:0000313" key="19">
    <source>
        <dbReference type="EMBL" id="VAW83734.1"/>
    </source>
</evidence>
<keyword evidence="4" id="KW-0813">Transport</keyword>
<reference evidence="19" key="1">
    <citation type="submission" date="2018-06" db="EMBL/GenBank/DDBJ databases">
        <authorList>
            <person name="Zhirakovskaya E."/>
        </authorList>
    </citation>
    <scope>NUCLEOTIDE SEQUENCE</scope>
</reference>
<dbReference type="FunFam" id="3.40.50.300:FF:000334">
    <property type="entry name" value="Protein translocase subunit SecA"/>
    <property type="match status" value="1"/>
</dbReference>
<evidence type="ECO:0000256" key="2">
    <source>
        <dbReference type="ARBA" id="ARBA00004413"/>
    </source>
</evidence>
<dbReference type="EMBL" id="UOFO01000023">
    <property type="protein sequence ID" value="VAW83734.1"/>
    <property type="molecule type" value="Genomic_DNA"/>
</dbReference>
<dbReference type="Gene3D" id="3.90.1440.10">
    <property type="entry name" value="SecA, preprotein cross-linking domain"/>
    <property type="match status" value="1"/>
</dbReference>
<dbReference type="PROSITE" id="PS51194">
    <property type="entry name" value="HELICASE_CTER"/>
    <property type="match status" value="1"/>
</dbReference>
<comment type="similarity">
    <text evidence="3">Belongs to the SecA family.</text>
</comment>
<evidence type="ECO:0000259" key="17">
    <source>
        <dbReference type="PROSITE" id="PS51194"/>
    </source>
</evidence>
<evidence type="ECO:0000256" key="10">
    <source>
        <dbReference type="ARBA" id="ARBA00022840"/>
    </source>
</evidence>
<evidence type="ECO:0000256" key="4">
    <source>
        <dbReference type="ARBA" id="ARBA00022448"/>
    </source>
</evidence>
<dbReference type="GO" id="GO:0006605">
    <property type="term" value="P:protein targeting"/>
    <property type="evidence" value="ECO:0007669"/>
    <property type="project" value="InterPro"/>
</dbReference>
<dbReference type="InterPro" id="IPR036266">
    <property type="entry name" value="SecA_Wing/Scaffold_sf"/>
</dbReference>
<dbReference type="FunFam" id="3.90.1440.10:FF:000001">
    <property type="entry name" value="Preprotein translocase subunit SecA"/>
    <property type="match status" value="1"/>
</dbReference>
<keyword evidence="5" id="KW-1003">Cell membrane</keyword>
<dbReference type="GO" id="GO:0006886">
    <property type="term" value="P:intracellular protein transport"/>
    <property type="evidence" value="ECO:0007669"/>
    <property type="project" value="InterPro"/>
</dbReference>
<organism evidence="19">
    <name type="scientific">hydrothermal vent metagenome</name>
    <dbReference type="NCBI Taxonomy" id="652676"/>
    <lineage>
        <taxon>unclassified sequences</taxon>
        <taxon>metagenomes</taxon>
        <taxon>ecological metagenomes</taxon>
    </lineage>
</organism>
<keyword evidence="7" id="KW-0479">Metal-binding</keyword>
<sequence>MGNFLNRMFGSRNDRLIKKLGSNVDDITALEAKMVELDDAALSGKTAEFRQRLKAGETLDALLPEAFATVREAGKRVMGMRHFDVQLIGGMVLNDGKIAEMRTGEGKTLVATLPVYLNALPGKGVHVVTVNDYLASRDAEWMGKLYGFLGMTTGVVVSQQSPEEKRAAYAADITYGTNNEFGFDYLRDNMAFSTEDKVQRDLAFAVIDEVDSILIDEARTPLIISGPTDTSSNLYAKINTLIPELVVQEEEDGPGDYSLEEKSRQVYLTESGHEHVEILFEKAGLISEGTNLYDSSNITLLHLLNNALRANALFKIDDHYIVKDDEIIIVDEFTGRTMPGRRWSDGLHQAVEAKEGVTIQQENQTLAAITFQNYFRLYGKLSGMTGTADTEAFEFNSIYNLEVVVIPTNKTMARDDRTDLVYLNTEDKFNAIAEDIRDCQSRGQPVLVGTSTIETSEKLSQLLKKEKIKHEVLNAKQHEREADIVAQAGSPSAVTIATNMAGRGTDIVLGGNLAVELAAAAGKKDSELDKIKADWKERHQQVLQSGGLHIVGTERHESRRIDNQLRGRSGRQGDVGSSRFYLSLEDNLMRIFASEKVGNLMQKLGMEDGEAIEHPWVNKAIENAQRKVEGHNFDTRKQLLEYDDVANDQRNVIYEQRNDLMAGNDISGSIDVMREDVVSSLISEFIAPQSLDEQWDIPALEEALEKRFAIKMNVSGWLEADHSLHEETLREKIFDGIVAAYKEKEETAGADVIRHFEKAVMLQILDSQWKEHLAAMDHLRQGIHLRGYAQKNPKQEYKRESFEMFTELLENIKRDVIGVLSKVVVKAEDVQAVEEQRRTAPPMQFEHAESSAVAAAEPERNEDEAGDTRAEKVEPFVRQGRKVGRNEPCPCGSGKKYKQCHGKVA</sequence>
<dbReference type="PROSITE" id="PS51192">
    <property type="entry name" value="HELICASE_ATP_BIND_1"/>
    <property type="match status" value="1"/>
</dbReference>
<keyword evidence="9" id="KW-0862">Zinc</keyword>
<keyword evidence="10" id="KW-0067">ATP-binding</keyword>
<dbReference type="PROSITE" id="PS51196">
    <property type="entry name" value="SECA_MOTOR_DEAD"/>
    <property type="match status" value="1"/>
</dbReference>
<evidence type="ECO:0000256" key="7">
    <source>
        <dbReference type="ARBA" id="ARBA00022723"/>
    </source>
</evidence>
<dbReference type="InterPro" id="IPR036670">
    <property type="entry name" value="SecA_X-link_sf"/>
</dbReference>
<dbReference type="InterPro" id="IPR014018">
    <property type="entry name" value="SecA_motor_DEAD"/>
</dbReference>
<dbReference type="SMART" id="SM00958">
    <property type="entry name" value="SecA_PP_bind"/>
    <property type="match status" value="1"/>
</dbReference>
<dbReference type="PANTHER" id="PTHR30612:SF0">
    <property type="entry name" value="CHLOROPLAST PROTEIN-TRANSPORTING ATPASE"/>
    <property type="match status" value="1"/>
</dbReference>
<dbReference type="InterPro" id="IPR014001">
    <property type="entry name" value="Helicase_ATP-bd"/>
</dbReference>
<evidence type="ECO:0000256" key="13">
    <source>
        <dbReference type="ARBA" id="ARBA00023010"/>
    </source>
</evidence>
<dbReference type="GO" id="GO:0005829">
    <property type="term" value="C:cytosol"/>
    <property type="evidence" value="ECO:0007669"/>
    <property type="project" value="TreeGrafter"/>
</dbReference>
<dbReference type="InterPro" id="IPR001650">
    <property type="entry name" value="Helicase_C-like"/>
</dbReference>
<accession>A0A3B0ZQP6</accession>
<evidence type="ECO:0000256" key="1">
    <source>
        <dbReference type="ARBA" id="ARBA00001947"/>
    </source>
</evidence>
<dbReference type="SUPFAM" id="SSF81886">
    <property type="entry name" value="Helical scaffold and wing domains of SecA"/>
    <property type="match status" value="1"/>
</dbReference>
<dbReference type="PANTHER" id="PTHR30612">
    <property type="entry name" value="SECA INNER MEMBRANE COMPONENT OF SEC PROTEIN SECRETION SYSTEM"/>
    <property type="match status" value="1"/>
</dbReference>
<evidence type="ECO:0000259" key="18">
    <source>
        <dbReference type="PROSITE" id="PS51196"/>
    </source>
</evidence>
<keyword evidence="12" id="KW-1278">Translocase</keyword>
<dbReference type="CDD" id="cd18803">
    <property type="entry name" value="SF2_C_secA"/>
    <property type="match status" value="1"/>
</dbReference>
<feature type="domain" description="SecA family profile" evidence="18">
    <location>
        <begin position="2"/>
        <end position="613"/>
    </location>
</feature>
<dbReference type="InterPro" id="IPR020937">
    <property type="entry name" value="SecA_CS"/>
</dbReference>
<dbReference type="Pfam" id="PF01043">
    <property type="entry name" value="SecA_PP_bind"/>
    <property type="match status" value="1"/>
</dbReference>
<dbReference type="SUPFAM" id="SSF52540">
    <property type="entry name" value="P-loop containing nucleoside triphosphate hydrolases"/>
    <property type="match status" value="2"/>
</dbReference>
<dbReference type="InterPro" id="IPR000185">
    <property type="entry name" value="SecA"/>
</dbReference>
<dbReference type="AlphaFoldDB" id="A0A3B0ZQP6"/>
<dbReference type="Pfam" id="PF21090">
    <property type="entry name" value="P-loop_SecA"/>
    <property type="match status" value="1"/>
</dbReference>
<dbReference type="FunFam" id="1.10.3060.10:FF:000003">
    <property type="entry name" value="Protein translocase subunit SecA"/>
    <property type="match status" value="1"/>
</dbReference>
<dbReference type="InterPro" id="IPR004027">
    <property type="entry name" value="SEC_C_motif"/>
</dbReference>
<dbReference type="InterPro" id="IPR044722">
    <property type="entry name" value="SecA_SF2_C"/>
</dbReference>
<keyword evidence="11" id="KW-0653">Protein transport</keyword>
<dbReference type="PROSITE" id="PS01312">
    <property type="entry name" value="SECA"/>
    <property type="match status" value="1"/>
</dbReference>
<dbReference type="SMART" id="SM00957">
    <property type="entry name" value="SecA_DEAD"/>
    <property type="match status" value="1"/>
</dbReference>
<evidence type="ECO:0000259" key="16">
    <source>
        <dbReference type="PROSITE" id="PS51192"/>
    </source>
</evidence>
<evidence type="ECO:0000256" key="5">
    <source>
        <dbReference type="ARBA" id="ARBA00022475"/>
    </source>
</evidence>
<keyword evidence="8" id="KW-0547">Nucleotide-binding</keyword>
<dbReference type="Pfam" id="PF07516">
    <property type="entry name" value="SecA_SW"/>
    <property type="match status" value="1"/>
</dbReference>
<dbReference type="CDD" id="cd17928">
    <property type="entry name" value="DEXDc_SecA"/>
    <property type="match status" value="1"/>
</dbReference>
<name>A0A3B0ZQP6_9ZZZZ</name>
<evidence type="ECO:0000256" key="8">
    <source>
        <dbReference type="ARBA" id="ARBA00022741"/>
    </source>
</evidence>
<dbReference type="GO" id="GO:0005524">
    <property type="term" value="F:ATP binding"/>
    <property type="evidence" value="ECO:0007669"/>
    <property type="project" value="UniProtKB-KW"/>
</dbReference>
<keyword evidence="6" id="KW-0963">Cytoplasm</keyword>
<dbReference type="InterPro" id="IPR011116">
    <property type="entry name" value="SecA_Wing/Scaffold"/>
</dbReference>
<keyword evidence="14" id="KW-0472">Membrane</keyword>
<comment type="subcellular location">
    <subcellularLocation>
        <location evidence="2">Cell membrane</location>
        <topology evidence="2">Peripheral membrane protein</topology>
        <orientation evidence="2">Cytoplasmic side</orientation>
    </subcellularLocation>
</comment>
<dbReference type="GO" id="GO:0017038">
    <property type="term" value="P:protein import"/>
    <property type="evidence" value="ECO:0007669"/>
    <property type="project" value="InterPro"/>
</dbReference>
<dbReference type="NCBIfam" id="NF009538">
    <property type="entry name" value="PRK12904.1"/>
    <property type="match status" value="1"/>
</dbReference>
<evidence type="ECO:0000256" key="6">
    <source>
        <dbReference type="ARBA" id="ARBA00022490"/>
    </source>
</evidence>
<feature type="compositionally biased region" description="Basic residues" evidence="15">
    <location>
        <begin position="895"/>
        <end position="905"/>
    </location>
</feature>
<keyword evidence="13" id="KW-0811">Translocation</keyword>
<evidence type="ECO:0000256" key="15">
    <source>
        <dbReference type="SAM" id="MobiDB-lite"/>
    </source>
</evidence>
<dbReference type="GO" id="GO:0031522">
    <property type="term" value="C:cell envelope Sec protein transport complex"/>
    <property type="evidence" value="ECO:0007669"/>
    <property type="project" value="TreeGrafter"/>
</dbReference>
<dbReference type="InterPro" id="IPR011130">
    <property type="entry name" value="SecA_preprotein_X-link_dom"/>
</dbReference>
<dbReference type="NCBIfam" id="TIGR00963">
    <property type="entry name" value="secA"/>
    <property type="match status" value="1"/>
</dbReference>
<feature type="region of interest" description="Disordered" evidence="15">
    <location>
        <begin position="835"/>
        <end position="905"/>
    </location>
</feature>
<dbReference type="Pfam" id="PF07517">
    <property type="entry name" value="SecA_DEAD"/>
    <property type="match status" value="1"/>
</dbReference>
<dbReference type="InterPro" id="IPR027417">
    <property type="entry name" value="P-loop_NTPase"/>
</dbReference>
<evidence type="ECO:0000256" key="11">
    <source>
        <dbReference type="ARBA" id="ARBA00022927"/>
    </source>
</evidence>
<evidence type="ECO:0000256" key="12">
    <source>
        <dbReference type="ARBA" id="ARBA00022967"/>
    </source>
</evidence>
<dbReference type="InterPro" id="IPR011115">
    <property type="entry name" value="SecA_DEAD"/>
</dbReference>
<feature type="domain" description="Helicase C-terminal" evidence="17">
    <location>
        <begin position="431"/>
        <end position="629"/>
    </location>
</feature>
<dbReference type="PRINTS" id="PR00906">
    <property type="entry name" value="SECA"/>
</dbReference>
<dbReference type="SUPFAM" id="SSF81767">
    <property type="entry name" value="Pre-protein crosslinking domain of SecA"/>
    <property type="match status" value="1"/>
</dbReference>
<dbReference type="HAMAP" id="MF_01382">
    <property type="entry name" value="SecA"/>
    <property type="match status" value="1"/>
</dbReference>
<evidence type="ECO:0000256" key="14">
    <source>
        <dbReference type="ARBA" id="ARBA00023136"/>
    </source>
</evidence>
<gene>
    <name evidence="19" type="ORF">MNBD_GAMMA16-2339</name>
</gene>
<proteinExistence type="inferred from homology"/>
<evidence type="ECO:0000256" key="3">
    <source>
        <dbReference type="ARBA" id="ARBA00007650"/>
    </source>
</evidence>
<evidence type="ECO:0000256" key="9">
    <source>
        <dbReference type="ARBA" id="ARBA00022833"/>
    </source>
</evidence>
<dbReference type="Gene3D" id="1.10.3060.10">
    <property type="entry name" value="Helical scaffold and wing domains of SecA"/>
    <property type="match status" value="1"/>
</dbReference>